<dbReference type="InterPro" id="IPR014352">
    <property type="entry name" value="FERM/acyl-CoA-bd_prot_sf"/>
</dbReference>
<dbReference type="InParanoid" id="C3ZKL8"/>
<proteinExistence type="predicted"/>
<dbReference type="InterPro" id="IPR019749">
    <property type="entry name" value="Band_41_domain"/>
</dbReference>
<dbReference type="PANTHER" id="PTHR13429">
    <property type="entry name" value="FERM DOMAIN (PROTEIN4.1-EZRIN-RADIXIN-MOESIN) FAMILY"/>
    <property type="match status" value="1"/>
</dbReference>
<dbReference type="SUPFAM" id="SSF47031">
    <property type="entry name" value="Second domain of FERM"/>
    <property type="match status" value="1"/>
</dbReference>
<dbReference type="Pfam" id="PF09379">
    <property type="entry name" value="FERM_N"/>
    <property type="match status" value="1"/>
</dbReference>
<dbReference type="Gene3D" id="1.20.80.10">
    <property type="match status" value="1"/>
</dbReference>
<dbReference type="InterPro" id="IPR000299">
    <property type="entry name" value="FERM_domain"/>
</dbReference>
<dbReference type="CDD" id="cd17101">
    <property type="entry name" value="FERM_F1_PTPN13_like"/>
    <property type="match status" value="1"/>
</dbReference>
<dbReference type="eggNOG" id="KOG4371">
    <property type="taxonomic scope" value="Eukaryota"/>
</dbReference>
<dbReference type="CDD" id="cd14473">
    <property type="entry name" value="FERM_B-lobe"/>
    <property type="match status" value="1"/>
</dbReference>
<dbReference type="Pfam" id="PF00373">
    <property type="entry name" value="FERM_M"/>
    <property type="match status" value="1"/>
</dbReference>
<dbReference type="PANTHER" id="PTHR13429:SF5">
    <property type="entry name" value="PROTEIN EXPANDED"/>
    <property type="match status" value="1"/>
</dbReference>
<gene>
    <name evidence="2" type="ORF">BRAFLDRAFT_132165</name>
</gene>
<organism>
    <name type="scientific">Branchiostoma floridae</name>
    <name type="common">Florida lancelet</name>
    <name type="synonym">Amphioxus</name>
    <dbReference type="NCBI Taxonomy" id="7739"/>
    <lineage>
        <taxon>Eukaryota</taxon>
        <taxon>Metazoa</taxon>
        <taxon>Chordata</taxon>
        <taxon>Cephalochordata</taxon>
        <taxon>Leptocardii</taxon>
        <taxon>Amphioxiformes</taxon>
        <taxon>Branchiostomatidae</taxon>
        <taxon>Branchiostoma</taxon>
    </lineage>
</organism>
<dbReference type="InterPro" id="IPR027417">
    <property type="entry name" value="P-loop_NTPase"/>
</dbReference>
<evidence type="ECO:0000259" key="1">
    <source>
        <dbReference type="PROSITE" id="PS50057"/>
    </source>
</evidence>
<evidence type="ECO:0000313" key="2">
    <source>
        <dbReference type="EMBL" id="EEN46867.1"/>
    </source>
</evidence>
<dbReference type="EMBL" id="GG666638">
    <property type="protein sequence ID" value="EEN46867.1"/>
    <property type="molecule type" value="Genomic_DNA"/>
</dbReference>
<dbReference type="Gene3D" id="3.10.20.90">
    <property type="entry name" value="Phosphatidylinositol 3-kinase Catalytic Subunit, Chain A, domain 1"/>
    <property type="match status" value="1"/>
</dbReference>
<protein>
    <recommendedName>
        <fullName evidence="1">FERM domain-containing protein</fullName>
    </recommendedName>
</protein>
<dbReference type="InterPro" id="IPR035963">
    <property type="entry name" value="FERM_2"/>
</dbReference>
<accession>C3ZKL8</accession>
<name>C3ZKL8_BRAFL</name>
<dbReference type="SMART" id="SM00295">
    <property type="entry name" value="B41"/>
    <property type="match status" value="1"/>
</dbReference>
<dbReference type="PROSITE" id="PS50057">
    <property type="entry name" value="FERM_3"/>
    <property type="match status" value="1"/>
</dbReference>
<dbReference type="SUPFAM" id="SSF54236">
    <property type="entry name" value="Ubiquitin-like"/>
    <property type="match status" value="1"/>
</dbReference>
<sequence length="345" mass="39163">MTWDNQPPFLKIPTPEALYAKSLDSSIESPFLRRATLAEVHVSMAWSVCAKRFPCHGGYRQEGSEGRAAWCTMIKDKVTMARRSLPPSHKYVDVVLLNGEHVQIAAEGKARGQDLFNKLCSLLDLKEPHFFGLAVAKDGEFQFIDPQKRLSKYGPRGWRTDSSHCWKFMWSKGLDKKGAPLLTLYFRVQFYVEHGGLIRDRVSRQHYYWQLRQNVTQSFLGPLQEEAFFVLAALALQADMGNFSTEKHKGQYFQPSKYFPQWDGSCAPAPSHGKSRHGSPTMTVTGRFKMPATMEARVRRVFRDVWGFEPKKAQLDSILATLEGKDVFVGIATGQGKSLCYQCKP</sequence>
<reference evidence="2" key="1">
    <citation type="journal article" date="2008" name="Nature">
        <title>The amphioxus genome and the evolution of the chordate karyotype.</title>
        <authorList>
            <consortium name="US DOE Joint Genome Institute (JGI-PGF)"/>
            <person name="Putnam N.H."/>
            <person name="Butts T."/>
            <person name="Ferrier D.E.K."/>
            <person name="Furlong R.F."/>
            <person name="Hellsten U."/>
            <person name="Kawashima T."/>
            <person name="Robinson-Rechavi M."/>
            <person name="Shoguchi E."/>
            <person name="Terry A."/>
            <person name="Yu J.-K."/>
            <person name="Benito-Gutierrez E.L."/>
            <person name="Dubchak I."/>
            <person name="Garcia-Fernandez J."/>
            <person name="Gibson-Brown J.J."/>
            <person name="Grigoriev I.V."/>
            <person name="Horton A.C."/>
            <person name="de Jong P.J."/>
            <person name="Jurka J."/>
            <person name="Kapitonov V.V."/>
            <person name="Kohara Y."/>
            <person name="Kuroki Y."/>
            <person name="Lindquist E."/>
            <person name="Lucas S."/>
            <person name="Osoegawa K."/>
            <person name="Pennacchio L.A."/>
            <person name="Salamov A.A."/>
            <person name="Satou Y."/>
            <person name="Sauka-Spengler T."/>
            <person name="Schmutz J."/>
            <person name="Shin-I T."/>
            <person name="Toyoda A."/>
            <person name="Bronner-Fraser M."/>
            <person name="Fujiyama A."/>
            <person name="Holland L.Z."/>
            <person name="Holland P.W.H."/>
            <person name="Satoh N."/>
            <person name="Rokhsar D.S."/>
        </authorList>
    </citation>
    <scope>NUCLEOTIDE SEQUENCE [LARGE SCALE GENOMIC DNA]</scope>
    <source>
        <strain evidence="2">S238N-H82</strain>
        <tissue evidence="2">Testes</tissue>
    </source>
</reference>
<dbReference type="InterPro" id="IPR047145">
    <property type="entry name" value="FRMD6-like"/>
</dbReference>
<dbReference type="InterPro" id="IPR018979">
    <property type="entry name" value="FERM_N"/>
</dbReference>
<dbReference type="InterPro" id="IPR019748">
    <property type="entry name" value="FERM_central"/>
</dbReference>
<dbReference type="STRING" id="7739.C3ZKL8"/>
<dbReference type="AlphaFoldDB" id="C3ZKL8"/>
<dbReference type="Gene3D" id="3.40.50.300">
    <property type="entry name" value="P-loop containing nucleotide triphosphate hydrolases"/>
    <property type="match status" value="1"/>
</dbReference>
<dbReference type="InterPro" id="IPR029071">
    <property type="entry name" value="Ubiquitin-like_domsf"/>
</dbReference>
<feature type="domain" description="FERM" evidence="1">
    <location>
        <begin position="90"/>
        <end position="345"/>
    </location>
</feature>